<accession>A0A0G1CMV6</accession>
<feature type="transmembrane region" description="Helical" evidence="1">
    <location>
        <begin position="12"/>
        <end position="29"/>
    </location>
</feature>
<evidence type="ECO:0000313" key="3">
    <source>
        <dbReference type="Proteomes" id="UP000034050"/>
    </source>
</evidence>
<comment type="caution">
    <text evidence="2">The sequence shown here is derived from an EMBL/GenBank/DDBJ whole genome shotgun (WGS) entry which is preliminary data.</text>
</comment>
<reference evidence="2 3" key="1">
    <citation type="journal article" date="2015" name="Nature">
        <title>rRNA introns, odd ribosomes, and small enigmatic genomes across a large radiation of phyla.</title>
        <authorList>
            <person name="Brown C.T."/>
            <person name="Hug L.A."/>
            <person name="Thomas B.C."/>
            <person name="Sharon I."/>
            <person name="Castelle C.J."/>
            <person name="Singh A."/>
            <person name="Wilkins M.J."/>
            <person name="Williams K.H."/>
            <person name="Banfield J.F."/>
        </authorList>
    </citation>
    <scope>NUCLEOTIDE SEQUENCE [LARGE SCALE GENOMIC DNA]</scope>
</reference>
<dbReference type="AlphaFoldDB" id="A0A0G1CMV6"/>
<proteinExistence type="predicted"/>
<keyword evidence="1" id="KW-0472">Membrane</keyword>
<name>A0A0G1CMV6_9BACT</name>
<dbReference type="EMBL" id="LCFD01000006">
    <property type="protein sequence ID" value="KKS86817.1"/>
    <property type="molecule type" value="Genomic_DNA"/>
</dbReference>
<keyword evidence="1" id="KW-0812">Transmembrane</keyword>
<sequence length="173" mass="19756">MAKKTDLNKHLSPYWVIVAIILILGLIYANKYSFVPPPKPTPSPQSESPFKTFKSSSVMDFTIQVPANYAVEEKLGGVKIISNNNSEITIGFNSTNYDNLKDYYNNSPNRFNDRVKQKNDLEINGLQGIKSLFEDHVTYFIYTKNRVYIISTSFSSLYSDLDQIALSFRYTPN</sequence>
<keyword evidence="1" id="KW-1133">Transmembrane helix</keyword>
<evidence type="ECO:0000256" key="1">
    <source>
        <dbReference type="SAM" id="Phobius"/>
    </source>
</evidence>
<dbReference type="STRING" id="1618446.UV61_C0006G0018"/>
<protein>
    <submittedName>
        <fullName evidence="2">Uncharacterized protein</fullName>
    </submittedName>
</protein>
<evidence type="ECO:0000313" key="2">
    <source>
        <dbReference type="EMBL" id="KKS86817.1"/>
    </source>
</evidence>
<gene>
    <name evidence="2" type="ORF">UV61_C0006G0018</name>
</gene>
<organism evidence="2 3">
    <name type="scientific">Candidatus Gottesmanbacteria bacterium GW2011_GWB1_43_11</name>
    <dbReference type="NCBI Taxonomy" id="1618446"/>
    <lineage>
        <taxon>Bacteria</taxon>
        <taxon>Candidatus Gottesmaniibacteriota</taxon>
    </lineage>
</organism>
<dbReference type="Proteomes" id="UP000034050">
    <property type="component" value="Unassembled WGS sequence"/>
</dbReference>